<keyword evidence="3 7" id="KW-0732">Signal</keyword>
<dbReference type="InterPro" id="IPR003119">
    <property type="entry name" value="SAP_A"/>
</dbReference>
<feature type="domain" description="Saposin A-type" evidence="10">
    <location>
        <begin position="481"/>
        <end position="521"/>
    </location>
</feature>
<evidence type="ECO:0000259" key="9">
    <source>
        <dbReference type="PROSITE" id="PS50015"/>
    </source>
</evidence>
<dbReference type="InterPro" id="IPR008373">
    <property type="entry name" value="Saposin"/>
</dbReference>
<feature type="disulfide bond" evidence="8">
    <location>
        <begin position="433"/>
        <end position="444"/>
    </location>
</feature>
<dbReference type="Pfam" id="PF02199">
    <property type="entry name" value="SapA"/>
    <property type="match status" value="2"/>
</dbReference>
<dbReference type="PROSITE" id="PS51110">
    <property type="entry name" value="SAP_A"/>
    <property type="match status" value="2"/>
</dbReference>
<dbReference type="GO" id="GO:0007193">
    <property type="term" value="P:adenylate cyclase-inhibiting G protein-coupled receptor signaling pathway"/>
    <property type="evidence" value="ECO:0007669"/>
    <property type="project" value="UniProtKB-UniRule"/>
</dbReference>
<dbReference type="Proteomes" id="UP000694417">
    <property type="component" value="Unplaced"/>
</dbReference>
<evidence type="ECO:0000259" key="10">
    <source>
        <dbReference type="PROSITE" id="PS51110"/>
    </source>
</evidence>
<dbReference type="SUPFAM" id="SSF47862">
    <property type="entry name" value="Saposin"/>
    <property type="match status" value="4"/>
</dbReference>
<dbReference type="Gene3D" id="1.10.225.10">
    <property type="entry name" value="Saposin-like"/>
    <property type="match status" value="4"/>
</dbReference>
<dbReference type="InterPro" id="IPR011001">
    <property type="entry name" value="Saposin-like"/>
</dbReference>
<dbReference type="GO" id="GO:0016020">
    <property type="term" value="C:membrane"/>
    <property type="evidence" value="ECO:0007669"/>
    <property type="project" value="GOC"/>
</dbReference>
<dbReference type="GO" id="GO:0060742">
    <property type="term" value="P:epithelial cell differentiation involved in prostate gland development"/>
    <property type="evidence" value="ECO:0007669"/>
    <property type="project" value="TreeGrafter"/>
</dbReference>
<protein>
    <recommendedName>
        <fullName evidence="7">Proactivator polypeptide-like 1</fullName>
    </recommendedName>
</protein>
<organism evidence="11 12">
    <name type="scientific">Urocitellus parryii</name>
    <name type="common">Arctic ground squirrel</name>
    <name type="synonym">Spermophilus parryii</name>
    <dbReference type="NCBI Taxonomy" id="9999"/>
    <lineage>
        <taxon>Eukaryota</taxon>
        <taxon>Metazoa</taxon>
        <taxon>Chordata</taxon>
        <taxon>Craniata</taxon>
        <taxon>Vertebrata</taxon>
        <taxon>Euteleostomi</taxon>
        <taxon>Mammalia</taxon>
        <taxon>Eutheria</taxon>
        <taxon>Euarchontoglires</taxon>
        <taxon>Glires</taxon>
        <taxon>Rodentia</taxon>
        <taxon>Sciuromorpha</taxon>
        <taxon>Sciuridae</taxon>
        <taxon>Xerinae</taxon>
        <taxon>Marmotini</taxon>
        <taxon>Urocitellus</taxon>
    </lineage>
</organism>
<sequence length="527" mass="56431">MGGGAMLCALLLLSSLLGPTMAGPISGPQDCAKGPEVWCRDLQAAARCGALGHCQTAVWNKPTTKSLPCDVCQEVVAAAGNGLNPDATESDVLASMMKTCEWLPSQESSASCKGMVDAHSTVILSMISRDPGSSAAQVCTALTLCEPLQRHLAAPGGPGGPLSQEDTSQAVAPFMANGALSFHPPQKPGGAVCQECVRLVSQLQDAQRSNLTLAGMNVQGQCDSLEPGLALLCKSYIYQLFVPAEQTLRLLPPQGVCRKGGFCEEPARQLAQVAAVDGVPSLELGLPRRNEVQMKSGLTCEVCLDVIQKLDQWLVTNSTEVMISQALERVCSLMPASILQECITLVDTYSPSLVQMVSRVTPERVCKTIRLCSSRRQARAVSGAQAKEPSLLLNEDGQGSFCNGCKRLLGVSSQNLELKSTKRDILKAFKGGCHILPLPYMVQCSRFVTEYEPVLIESLKEMMDPEAVCRKMGACHASRVPLIGTDQCVLGPSFWCSSPEAAELCNAVSHCQRLVWKETSFHSREHP</sequence>
<dbReference type="PROSITE" id="PS50015">
    <property type="entry name" value="SAP_B"/>
    <property type="match status" value="4"/>
</dbReference>
<evidence type="ECO:0000313" key="11">
    <source>
        <dbReference type="Ensembl" id="ENSUPAP00010005729.1"/>
    </source>
</evidence>
<dbReference type="GO" id="GO:0060736">
    <property type="term" value="P:prostate gland growth"/>
    <property type="evidence" value="ECO:0007669"/>
    <property type="project" value="TreeGrafter"/>
</dbReference>
<accession>A0A8D2H233</accession>
<feature type="domain" description="Saposin B-type" evidence="9">
    <location>
        <begin position="65"/>
        <end position="149"/>
    </location>
</feature>
<reference evidence="11" key="1">
    <citation type="submission" date="2025-08" db="UniProtKB">
        <authorList>
            <consortium name="Ensembl"/>
        </authorList>
    </citation>
    <scope>IDENTIFICATION</scope>
</reference>
<evidence type="ECO:0000256" key="6">
    <source>
        <dbReference type="ARBA" id="ARBA00023180"/>
    </source>
</evidence>
<feature type="signal peptide" evidence="7">
    <location>
        <begin position="1"/>
        <end position="22"/>
    </location>
</feature>
<dbReference type="PIRSF" id="PIRSF002431">
    <property type="entry name" value="Saposin"/>
    <property type="match status" value="1"/>
</dbReference>
<feature type="disulfide bond" evidence="8">
    <location>
        <begin position="300"/>
        <end position="372"/>
    </location>
</feature>
<dbReference type="PANTHER" id="PTHR11480:SF39">
    <property type="entry name" value="PROACTIVATOR POLYPEPTIDE-LIKE 1"/>
    <property type="match status" value="1"/>
</dbReference>
<reference evidence="11" key="2">
    <citation type="submission" date="2025-09" db="UniProtKB">
        <authorList>
            <consortium name="Ensembl"/>
        </authorList>
    </citation>
    <scope>IDENTIFICATION</scope>
</reference>
<feature type="disulfide bond" evidence="8">
    <location>
        <begin position="331"/>
        <end position="342"/>
    </location>
</feature>
<dbReference type="GO" id="GO:0005829">
    <property type="term" value="C:cytosol"/>
    <property type="evidence" value="ECO:0007669"/>
    <property type="project" value="Ensembl"/>
</dbReference>
<dbReference type="Ensembl" id="ENSUPAT00010006561.1">
    <property type="protein sequence ID" value="ENSUPAP00010005729.1"/>
    <property type="gene ID" value="ENSUPAG00010004619.1"/>
</dbReference>
<dbReference type="FunFam" id="1.10.225.10:FF:000002">
    <property type="entry name" value="prosaposin isoform X2"/>
    <property type="match status" value="3"/>
</dbReference>
<keyword evidence="4" id="KW-0677">Repeat</keyword>
<feature type="disulfide bond" evidence="8">
    <location>
        <begin position="196"/>
        <end position="257"/>
    </location>
</feature>
<feature type="disulfide bond" evidence="8">
    <location>
        <begin position="303"/>
        <end position="366"/>
    </location>
</feature>
<dbReference type="PANTHER" id="PTHR11480">
    <property type="entry name" value="SAPOSIN-RELATED"/>
    <property type="match status" value="1"/>
</dbReference>
<comment type="subcellular location">
    <subcellularLocation>
        <location evidence="1">Secreted</location>
    </subcellularLocation>
</comment>
<dbReference type="GO" id="GO:0006665">
    <property type="term" value="P:sphingolipid metabolic process"/>
    <property type="evidence" value="ECO:0007669"/>
    <property type="project" value="UniProtKB-UniRule"/>
</dbReference>
<dbReference type="InterPro" id="IPR051428">
    <property type="entry name" value="Sphingo_Act-Surfact_Prot"/>
</dbReference>
<feature type="disulfide bond" evidence="8">
    <location>
        <begin position="402"/>
        <end position="475"/>
    </location>
</feature>
<evidence type="ECO:0000256" key="1">
    <source>
        <dbReference type="ARBA" id="ARBA00004613"/>
    </source>
</evidence>
<dbReference type="SMART" id="SM00162">
    <property type="entry name" value="SAPA"/>
    <property type="match status" value="2"/>
</dbReference>
<feature type="disulfide bond" evidence="8">
    <location>
        <begin position="405"/>
        <end position="469"/>
    </location>
</feature>
<dbReference type="GO" id="GO:0019216">
    <property type="term" value="P:regulation of lipid metabolic process"/>
    <property type="evidence" value="ECO:0007669"/>
    <property type="project" value="UniProtKB-UniRule"/>
</dbReference>
<feature type="disulfide bond" evidence="8">
    <location>
        <begin position="193"/>
        <end position="263"/>
    </location>
</feature>
<evidence type="ECO:0000256" key="5">
    <source>
        <dbReference type="ARBA" id="ARBA00023157"/>
    </source>
</evidence>
<dbReference type="PRINTS" id="PR01797">
    <property type="entry name" value="SAPOSIN"/>
</dbReference>
<evidence type="ECO:0000256" key="2">
    <source>
        <dbReference type="ARBA" id="ARBA00022525"/>
    </source>
</evidence>
<feature type="domain" description="Saposin B-type" evidence="9">
    <location>
        <begin position="398"/>
        <end position="479"/>
    </location>
</feature>
<keyword evidence="2" id="KW-0964">Secreted</keyword>
<dbReference type="AlphaFoldDB" id="A0A8D2H233"/>
<evidence type="ECO:0000256" key="3">
    <source>
        <dbReference type="ARBA" id="ARBA00022729"/>
    </source>
</evidence>
<feature type="disulfide bond" evidence="8">
    <location>
        <begin position="72"/>
        <end position="139"/>
    </location>
</feature>
<dbReference type="SMART" id="SM00741">
    <property type="entry name" value="SapB"/>
    <property type="match status" value="4"/>
</dbReference>
<dbReference type="Pfam" id="PF05184">
    <property type="entry name" value="SapB_1"/>
    <property type="match status" value="2"/>
</dbReference>
<evidence type="ECO:0000313" key="12">
    <source>
        <dbReference type="Proteomes" id="UP000694417"/>
    </source>
</evidence>
<dbReference type="InterPro" id="IPR008139">
    <property type="entry name" value="SaposinB_dom"/>
</dbReference>
<feature type="domain" description="Saposin B-type" evidence="9">
    <location>
        <begin position="189"/>
        <end position="267"/>
    </location>
</feature>
<feature type="domain" description="Saposin A-type" evidence="10">
    <location>
        <begin position="24"/>
        <end position="64"/>
    </location>
</feature>
<keyword evidence="5 8" id="KW-1015">Disulfide bond</keyword>
<gene>
    <name evidence="11" type="primary">PSAPL1</name>
</gene>
<evidence type="ECO:0000256" key="7">
    <source>
        <dbReference type="PIRNR" id="PIRNR002431"/>
    </source>
</evidence>
<dbReference type="InterPro" id="IPR021165">
    <property type="entry name" value="Saposin_chordata"/>
</dbReference>
<feature type="disulfide bond" evidence="8">
    <location>
        <begin position="69"/>
        <end position="145"/>
    </location>
</feature>
<dbReference type="InterPro" id="IPR008138">
    <property type="entry name" value="SapB_2"/>
</dbReference>
<feature type="chain" id="PRO_5034443295" description="Proactivator polypeptide-like 1" evidence="7">
    <location>
        <begin position="23"/>
        <end position="527"/>
    </location>
</feature>
<feature type="disulfide bond" evidence="8">
    <location>
        <begin position="222"/>
        <end position="233"/>
    </location>
</feature>
<dbReference type="Pfam" id="PF03489">
    <property type="entry name" value="SapB_2"/>
    <property type="match status" value="2"/>
</dbReference>
<feature type="domain" description="Saposin B-type" evidence="9">
    <location>
        <begin position="296"/>
        <end position="376"/>
    </location>
</feature>
<keyword evidence="12" id="KW-1185">Reference proteome</keyword>
<dbReference type="GO" id="GO:0005764">
    <property type="term" value="C:lysosome"/>
    <property type="evidence" value="ECO:0007669"/>
    <property type="project" value="UniProtKB-UniRule"/>
</dbReference>
<keyword evidence="6" id="KW-0325">Glycoprotein</keyword>
<evidence type="ECO:0000256" key="8">
    <source>
        <dbReference type="PIRSR" id="PIRSR002431-1"/>
    </source>
</evidence>
<dbReference type="InterPro" id="IPR007856">
    <property type="entry name" value="SapB_1"/>
</dbReference>
<proteinExistence type="predicted"/>
<name>A0A8D2H233_UROPR</name>
<evidence type="ECO:0000256" key="4">
    <source>
        <dbReference type="ARBA" id="ARBA00022737"/>
    </source>
</evidence>
<comment type="function">
    <text evidence="7">May activate the lysosomal degradation of sphingolipids.</text>
</comment>
<dbReference type="GeneTree" id="ENSGT00940000164031"/>
<feature type="disulfide bond" evidence="8">
    <location>
        <begin position="100"/>
        <end position="112"/>
    </location>
</feature>
<dbReference type="GO" id="GO:0005576">
    <property type="term" value="C:extracellular region"/>
    <property type="evidence" value="ECO:0007669"/>
    <property type="project" value="UniProtKB-SubCell"/>
</dbReference>